<comment type="caution">
    <text evidence="2">The sequence shown here is derived from an EMBL/GenBank/DDBJ whole genome shotgun (WGS) entry which is preliminary data.</text>
</comment>
<feature type="chain" id="PRO_5032816639" evidence="1">
    <location>
        <begin position="20"/>
        <end position="258"/>
    </location>
</feature>
<evidence type="ECO:0000256" key="1">
    <source>
        <dbReference type="SAM" id="SignalP"/>
    </source>
</evidence>
<feature type="signal peptide" evidence="1">
    <location>
        <begin position="1"/>
        <end position="19"/>
    </location>
</feature>
<gene>
    <name evidence="2" type="ORF">H7F16_14260</name>
</gene>
<proteinExistence type="predicted"/>
<sequence>MRAVFPATALVFACHAAVAQPVGRPSTDANPTVRIEGDTLTYIGGINAAGLTALDTAVRHLPRGQVTKMLVNSGGGDTKVGIYIGSIIADLKPDLTIEGGCFSSCANFIAPAAASITIRENAFLGWHGNDRGFQIVAEQKGITLREHLRASVAQGAAPGGTDLEKWLDEAVPTLNALIAEEAALYRRIGLPDDSFAICGVGDRFEGRLSGDQLGWGFSIADMARLGLPPVVYEGPGAYEDSPGFKKWLIRLTPGDCQP</sequence>
<dbReference type="SUPFAM" id="SSF52096">
    <property type="entry name" value="ClpP/crotonase"/>
    <property type="match status" value="1"/>
</dbReference>
<reference evidence="2 3" key="1">
    <citation type="journal article" date="2017" name="Int. J. Syst. Evol. Microbiol.">
        <title>Gemmobacter straminiformis sp. nov., isolated from an artificial fountain.</title>
        <authorList>
            <person name="Kang J.Y."/>
            <person name="Kim M.J."/>
            <person name="Chun J."/>
            <person name="Son K.P."/>
            <person name="Jahng K.Y."/>
        </authorList>
    </citation>
    <scope>NUCLEOTIDE SEQUENCE [LARGE SCALE GENOMIC DNA]</scope>
    <source>
        <strain evidence="2 3">CAM-8</strain>
    </source>
</reference>
<organism evidence="2 3">
    <name type="scientific">Paragemmobacter straminiformis</name>
    <dbReference type="NCBI Taxonomy" id="2045119"/>
    <lineage>
        <taxon>Bacteria</taxon>
        <taxon>Pseudomonadati</taxon>
        <taxon>Pseudomonadota</taxon>
        <taxon>Alphaproteobacteria</taxon>
        <taxon>Rhodobacterales</taxon>
        <taxon>Paracoccaceae</taxon>
        <taxon>Paragemmobacter</taxon>
    </lineage>
</organism>
<keyword evidence="1" id="KW-0732">Signal</keyword>
<name>A0A842I9Z5_9RHOB</name>
<dbReference type="RefSeq" id="WP_185798295.1">
    <property type="nucleotide sequence ID" value="NZ_JACLQD010000004.1"/>
</dbReference>
<keyword evidence="3" id="KW-1185">Reference proteome</keyword>
<dbReference type="Proteomes" id="UP000555411">
    <property type="component" value="Unassembled WGS sequence"/>
</dbReference>
<dbReference type="InterPro" id="IPR029045">
    <property type="entry name" value="ClpP/crotonase-like_dom_sf"/>
</dbReference>
<evidence type="ECO:0000313" key="2">
    <source>
        <dbReference type="EMBL" id="MBC2836680.1"/>
    </source>
</evidence>
<accession>A0A842I9Z5</accession>
<evidence type="ECO:0000313" key="3">
    <source>
        <dbReference type="Proteomes" id="UP000555411"/>
    </source>
</evidence>
<dbReference type="AlphaFoldDB" id="A0A842I9Z5"/>
<protein>
    <submittedName>
        <fullName evidence="2">Uncharacterized protein</fullName>
    </submittedName>
</protein>
<dbReference type="EMBL" id="JACLQD010000004">
    <property type="protein sequence ID" value="MBC2836680.1"/>
    <property type="molecule type" value="Genomic_DNA"/>
</dbReference>